<evidence type="ECO:0000313" key="3">
    <source>
        <dbReference type="Proteomes" id="UP001597182"/>
    </source>
</evidence>
<evidence type="ECO:0000259" key="1">
    <source>
        <dbReference type="Pfam" id="PF11706"/>
    </source>
</evidence>
<dbReference type="Gene3D" id="1.10.3300.10">
    <property type="entry name" value="Jann2411-like domain"/>
    <property type="match status" value="1"/>
</dbReference>
<dbReference type="EMBL" id="JBHTMB010000020">
    <property type="protein sequence ID" value="MFD1232212.1"/>
    <property type="molecule type" value="Genomic_DNA"/>
</dbReference>
<dbReference type="PANTHER" id="PTHR35525:SF3">
    <property type="entry name" value="BLL6575 PROTEIN"/>
    <property type="match status" value="1"/>
</dbReference>
<protein>
    <submittedName>
        <fullName evidence="2">CGNR zinc finger domain-containing protein</fullName>
    </submittedName>
</protein>
<dbReference type="InterPro" id="IPR010852">
    <property type="entry name" value="ABATE"/>
</dbReference>
<proteinExistence type="predicted"/>
<gene>
    <name evidence="2" type="ORF">ACFQ34_02850</name>
</gene>
<reference evidence="3" key="1">
    <citation type="journal article" date="2019" name="Int. J. Syst. Evol. Microbiol.">
        <title>The Global Catalogue of Microorganisms (GCM) 10K type strain sequencing project: providing services to taxonomists for standard genome sequencing and annotation.</title>
        <authorList>
            <consortium name="The Broad Institute Genomics Platform"/>
            <consortium name="The Broad Institute Genome Sequencing Center for Infectious Disease"/>
            <person name="Wu L."/>
            <person name="Ma J."/>
        </authorList>
    </citation>
    <scope>NUCLEOTIDE SEQUENCE [LARGE SCALE GENOMIC DNA]</scope>
    <source>
        <strain evidence="3">CCUG 49018</strain>
    </source>
</reference>
<dbReference type="Pfam" id="PF11706">
    <property type="entry name" value="zf-CGNR"/>
    <property type="match status" value="1"/>
</dbReference>
<accession>A0ABW3VA67</accession>
<dbReference type="RefSeq" id="WP_013676146.1">
    <property type="nucleotide sequence ID" value="NZ_BAABKS010000055.1"/>
</dbReference>
<name>A0ABW3VA67_9PSEU</name>
<comment type="caution">
    <text evidence="2">The sequence shown here is derived from an EMBL/GenBank/DDBJ whole genome shotgun (WGS) entry which is preliminary data.</text>
</comment>
<dbReference type="Proteomes" id="UP001597182">
    <property type="component" value="Unassembled WGS sequence"/>
</dbReference>
<organism evidence="2 3">
    <name type="scientific">Pseudonocardia benzenivorans</name>
    <dbReference type="NCBI Taxonomy" id="228005"/>
    <lineage>
        <taxon>Bacteria</taxon>
        <taxon>Bacillati</taxon>
        <taxon>Actinomycetota</taxon>
        <taxon>Actinomycetes</taxon>
        <taxon>Pseudonocardiales</taxon>
        <taxon>Pseudonocardiaceae</taxon>
        <taxon>Pseudonocardia</taxon>
    </lineage>
</organism>
<feature type="domain" description="Zinc finger CGNR" evidence="1">
    <location>
        <begin position="145"/>
        <end position="188"/>
    </location>
</feature>
<sequence>MGWPATERFELVVAPGGLALIQDLLNTRSARRPPSPDLLSTVAQAQAWADEALEAWALAAGQARRRARLTRADVEQLRTLRDQLVVAVRAPGAPVPDALLGLSVRSARGADGALLLEPVGRGWELVAGAVLLELHRARELDTWRRVKTCRNEACPGTFYDRSPNNSGAWHDVRSCGNVANLRAARARRRMRATSS</sequence>
<evidence type="ECO:0000313" key="2">
    <source>
        <dbReference type="EMBL" id="MFD1232212.1"/>
    </source>
</evidence>
<dbReference type="SUPFAM" id="SSF160904">
    <property type="entry name" value="Jann2411-like"/>
    <property type="match status" value="1"/>
</dbReference>
<dbReference type="InterPro" id="IPR021005">
    <property type="entry name" value="Znf_CGNR"/>
</dbReference>
<dbReference type="InterPro" id="IPR023286">
    <property type="entry name" value="ABATE_dom_sf"/>
</dbReference>
<dbReference type="PANTHER" id="PTHR35525">
    <property type="entry name" value="BLL6575 PROTEIN"/>
    <property type="match status" value="1"/>
</dbReference>
<keyword evidence="3" id="KW-1185">Reference proteome</keyword>